<dbReference type="InterPro" id="IPR051190">
    <property type="entry name" value="Baculoviral_IAP"/>
</dbReference>
<dbReference type="AlphaFoldDB" id="A0AA35J0A0"/>
<dbReference type="SMART" id="SM00238">
    <property type="entry name" value="BIR"/>
    <property type="match status" value="1"/>
</dbReference>
<dbReference type="InterPro" id="IPR001370">
    <property type="entry name" value="BIR_rpt"/>
</dbReference>
<gene>
    <name evidence="4" type="primary">SUVC10G0780</name>
    <name evidence="4" type="ORF">SUVC_10G0780</name>
</gene>
<evidence type="ECO:0000313" key="4">
    <source>
        <dbReference type="EMBL" id="CAI4044173.1"/>
    </source>
</evidence>
<feature type="compositionally biased region" description="Basic and acidic residues" evidence="3">
    <location>
        <begin position="480"/>
        <end position="493"/>
    </location>
</feature>
<evidence type="ECO:0000313" key="5">
    <source>
        <dbReference type="Proteomes" id="UP001162090"/>
    </source>
</evidence>
<feature type="compositionally biased region" description="Low complexity" evidence="3">
    <location>
        <begin position="283"/>
        <end position="303"/>
    </location>
</feature>
<dbReference type="EMBL" id="OX365921">
    <property type="protein sequence ID" value="CAI4044173.1"/>
    <property type="molecule type" value="Genomic_DNA"/>
</dbReference>
<feature type="compositionally biased region" description="Polar residues" evidence="3">
    <location>
        <begin position="380"/>
        <end position="389"/>
    </location>
</feature>
<name>A0AA35J0A0_SACUV</name>
<feature type="region of interest" description="Disordered" evidence="3">
    <location>
        <begin position="251"/>
        <end position="352"/>
    </location>
</feature>
<sequence length="970" mass="110106">MNSQSDAMEERYSMTRLENRLRTFQDGVVLQKKKLRWSFKVIPYQAMAKLGFYFDPVIDPKTSKLNKDSVRCCYCHRRTYNVRDCRSRKKDVLETLSNIMRRHLTDPDNKQICLLIYLRNKLLKDYSFHMGVSDWKNDKYFSDPDSEFMLNFRRFTFKNDWPHGISQNEHQLDIENMVNAGLIRYDTSIEGLKDPNMDKALMSDSCYCIYCKQSIQGWSSHDDPVRRHYDISQKGNCYFFQIRNRFEKMKNDKDSTISTSDTINQSCGATTTPVEEEKEEAVPVKNTSQNQNSFVSSSSPSRNLQNKGDDESNNSVIQHDISVLSETKDEDSKQNKRKEKQQIHLENGNTTLRVEKTNKDFSVVENGIGLTPIAKEGKRSNSQTAQLSSPIRKRRKFKRISPRRIFDEEDSGNSFDNNTVGSENKDKDLVIDFTSHINKTRDTGRKNAILDDSTDEFSFSNQGHSTFDIPVPTSSHLLRDIGSDNKDATHEPENLIDASSNPKRADVKEEKYLASDDGNDDSNDTQLIGGDFNTTTLGKAGSIDQRLSGINSDKGLSNETQGLSVPHELNQDKIGEVRTQSEEEHKNDVTVPIRRLSDASYRDELNSNSYNITDNILKGEINVSDHQKLDASLRKKALRDAVSEEEEKSTKPDSLPSKEPAIPTHRKLDNIDIDLCFSASDFSSSSHSEQSSKSSSAISTPVASPKINITRSLHSVKELSGLARKRFNDLEFANKEDTTKMLESVSVKNETPDDESPIFETGTPIAYQENKSKKLFENEFLGEGLDTPIDSSTVNINKGPKPEPGLILPAAGNSTSGTSLHPECLPLEEQKKETNSTTDIECATVCLLNDETKNARADFGEWCKIDENRLLVKNYFHDLLKYINNNDATLSNDQDGDLAFLIKQMPNEELDMTFTNWVNLKVRSIKHEFIDDCEKKLNILKNDFDTAKNYVKTLEDDDELIEIAKKMGVL</sequence>
<dbReference type="Pfam" id="PF00653">
    <property type="entry name" value="BIR"/>
    <property type="match status" value="1"/>
</dbReference>
<dbReference type="GO" id="GO:0046872">
    <property type="term" value="F:metal ion binding"/>
    <property type="evidence" value="ECO:0007669"/>
    <property type="project" value="UniProtKB-KW"/>
</dbReference>
<dbReference type="Gene3D" id="1.10.1170.10">
    <property type="entry name" value="Inhibitor Of Apoptosis Protein (2mihbC-IAP-1), Chain A"/>
    <property type="match status" value="2"/>
</dbReference>
<reference evidence="4" key="1">
    <citation type="submission" date="2022-10" db="EMBL/GenBank/DDBJ databases">
        <authorList>
            <person name="Byrne P K."/>
        </authorList>
    </citation>
    <scope>NUCLEOTIDE SEQUENCE</scope>
    <source>
        <strain evidence="4">CBS7001</strain>
    </source>
</reference>
<evidence type="ECO:0008006" key="6">
    <source>
        <dbReference type="Google" id="ProtNLM"/>
    </source>
</evidence>
<dbReference type="Proteomes" id="UP001162090">
    <property type="component" value="Chromosome 10"/>
</dbReference>
<evidence type="ECO:0000256" key="2">
    <source>
        <dbReference type="ARBA" id="ARBA00022833"/>
    </source>
</evidence>
<dbReference type="SUPFAM" id="SSF57924">
    <property type="entry name" value="Inhibitor of apoptosis (IAP) repeat"/>
    <property type="match status" value="2"/>
</dbReference>
<organism evidence="4 5">
    <name type="scientific">Saccharomyces uvarum</name>
    <name type="common">Yeast</name>
    <name type="synonym">Saccharomyces bayanus var. uvarum</name>
    <dbReference type="NCBI Taxonomy" id="230603"/>
    <lineage>
        <taxon>Eukaryota</taxon>
        <taxon>Fungi</taxon>
        <taxon>Dikarya</taxon>
        <taxon>Ascomycota</taxon>
        <taxon>Saccharomycotina</taxon>
        <taxon>Saccharomycetes</taxon>
        <taxon>Saccharomycetales</taxon>
        <taxon>Saccharomycetaceae</taxon>
        <taxon>Saccharomyces</taxon>
    </lineage>
</organism>
<keyword evidence="2" id="KW-0862">Zinc</keyword>
<keyword evidence="1" id="KW-0479">Metal-binding</keyword>
<evidence type="ECO:0000256" key="3">
    <source>
        <dbReference type="SAM" id="MobiDB-lite"/>
    </source>
</evidence>
<accession>A0AA35J0A0</accession>
<evidence type="ECO:0000256" key="1">
    <source>
        <dbReference type="ARBA" id="ARBA00022723"/>
    </source>
</evidence>
<feature type="compositionally biased region" description="Polar residues" evidence="3">
    <location>
        <begin position="256"/>
        <end position="268"/>
    </location>
</feature>
<dbReference type="PANTHER" id="PTHR46771">
    <property type="entry name" value="DETERIN"/>
    <property type="match status" value="1"/>
</dbReference>
<protein>
    <recommendedName>
        <fullName evidence="6">Bir1p</fullName>
    </recommendedName>
</protein>
<feature type="region of interest" description="Disordered" evidence="3">
    <location>
        <begin position="480"/>
        <end position="506"/>
    </location>
</feature>
<feature type="region of interest" description="Disordered" evidence="3">
    <location>
        <begin position="640"/>
        <end position="665"/>
    </location>
</feature>
<proteinExistence type="predicted"/>
<dbReference type="PANTHER" id="PTHR46771:SF5">
    <property type="entry name" value="DETERIN"/>
    <property type="match status" value="1"/>
</dbReference>
<feature type="region of interest" description="Disordered" evidence="3">
    <location>
        <begin position="374"/>
        <end position="394"/>
    </location>
</feature>
<dbReference type="PROSITE" id="PS50143">
    <property type="entry name" value="BIR_REPEAT_2"/>
    <property type="match status" value="2"/>
</dbReference>